<keyword evidence="1" id="KW-0472">Membrane</keyword>
<gene>
    <name evidence="2" type="ORF">Srubr_68610</name>
</gene>
<keyword evidence="1" id="KW-0812">Transmembrane</keyword>
<dbReference type="RefSeq" id="WP_189992448.1">
    <property type="nucleotide sequence ID" value="NZ_BNCB01000004.1"/>
</dbReference>
<accession>A0ABQ3RMK7</accession>
<reference evidence="3" key="1">
    <citation type="submission" date="2023-07" db="EMBL/GenBank/DDBJ databases">
        <title>Whole genome shotgun sequence of Streptomyces achromogenes subsp. rubradiris NBRC 14000.</title>
        <authorList>
            <person name="Komaki H."/>
            <person name="Tamura T."/>
        </authorList>
    </citation>
    <scope>NUCLEOTIDE SEQUENCE [LARGE SCALE GENOMIC DNA]</scope>
    <source>
        <strain evidence="3">NBRC 14000</strain>
    </source>
</reference>
<organism evidence="2 3">
    <name type="scientific">Streptomyces rubradiris</name>
    <name type="common">Streptomyces achromogenes subsp. rubradiris</name>
    <dbReference type="NCBI Taxonomy" id="285531"/>
    <lineage>
        <taxon>Bacteria</taxon>
        <taxon>Bacillati</taxon>
        <taxon>Actinomycetota</taxon>
        <taxon>Actinomycetes</taxon>
        <taxon>Kitasatosporales</taxon>
        <taxon>Streptomycetaceae</taxon>
        <taxon>Streptomyces</taxon>
    </lineage>
</organism>
<protein>
    <submittedName>
        <fullName evidence="2">Uncharacterized protein</fullName>
    </submittedName>
</protein>
<evidence type="ECO:0000256" key="1">
    <source>
        <dbReference type="SAM" id="Phobius"/>
    </source>
</evidence>
<keyword evidence="3" id="KW-1185">Reference proteome</keyword>
<dbReference type="Proteomes" id="UP000646738">
    <property type="component" value="Unassembled WGS sequence"/>
</dbReference>
<comment type="caution">
    <text evidence="2">The sequence shown here is derived from an EMBL/GenBank/DDBJ whole genome shotgun (WGS) entry which is preliminary data.</text>
</comment>
<evidence type="ECO:0000313" key="2">
    <source>
        <dbReference type="EMBL" id="GHI57015.1"/>
    </source>
</evidence>
<sequence>MSITATPSTPHPPRRGRARKGIGYLFRLTVAVLSAATVLALYYVVLTRGGSR</sequence>
<name>A0ABQ3RMK7_STRRR</name>
<feature type="transmembrane region" description="Helical" evidence="1">
    <location>
        <begin position="24"/>
        <end position="45"/>
    </location>
</feature>
<proteinExistence type="predicted"/>
<keyword evidence="1" id="KW-1133">Transmembrane helix</keyword>
<dbReference type="EMBL" id="BNEA01000015">
    <property type="protein sequence ID" value="GHI57015.1"/>
    <property type="molecule type" value="Genomic_DNA"/>
</dbReference>
<evidence type="ECO:0000313" key="3">
    <source>
        <dbReference type="Proteomes" id="UP000646738"/>
    </source>
</evidence>